<name>A0A8C4XC12_ERPCA</name>
<dbReference type="AlphaFoldDB" id="A0A8C4XC12"/>
<keyword evidence="3" id="KW-1185">Reference proteome</keyword>
<evidence type="ECO:0000256" key="1">
    <source>
        <dbReference type="SAM" id="MobiDB-lite"/>
    </source>
</evidence>
<evidence type="ECO:0000313" key="2">
    <source>
        <dbReference type="Ensembl" id="ENSECRP00000019854.1"/>
    </source>
</evidence>
<dbReference type="Ensembl" id="ENSECRT00000020276.1">
    <property type="protein sequence ID" value="ENSECRP00000019854.1"/>
    <property type="gene ID" value="ENSECRG00000013316.1"/>
</dbReference>
<reference evidence="2" key="3">
    <citation type="submission" date="2025-09" db="UniProtKB">
        <authorList>
            <consortium name="Ensembl"/>
        </authorList>
    </citation>
    <scope>IDENTIFICATION</scope>
</reference>
<feature type="compositionally biased region" description="Basic and acidic residues" evidence="1">
    <location>
        <begin position="39"/>
        <end position="56"/>
    </location>
</feature>
<feature type="compositionally biased region" description="Basic and acidic residues" evidence="1">
    <location>
        <begin position="1"/>
        <end position="10"/>
    </location>
</feature>
<accession>A0A8C4XC12</accession>
<dbReference type="Proteomes" id="UP000694620">
    <property type="component" value="Chromosome 16"/>
</dbReference>
<evidence type="ECO:0000313" key="3">
    <source>
        <dbReference type="Proteomes" id="UP000694620"/>
    </source>
</evidence>
<sequence length="124" mass="14207">MSQESLHGKWDISSSDEEDCPPVRKNFQSSKCSNAPITSKRDSDEESAEEHKDRSVKTQNPPSKKVKYESESFSSDFKDLSKDDFDSCFRAFHETNSFRFYLTKVTGLQNEHNCSALHIKGKSF</sequence>
<reference evidence="2" key="2">
    <citation type="submission" date="2025-08" db="UniProtKB">
        <authorList>
            <consortium name="Ensembl"/>
        </authorList>
    </citation>
    <scope>IDENTIFICATION</scope>
</reference>
<feature type="region of interest" description="Disordered" evidence="1">
    <location>
        <begin position="1"/>
        <end position="80"/>
    </location>
</feature>
<feature type="compositionally biased region" description="Basic and acidic residues" evidence="1">
    <location>
        <begin position="66"/>
        <end position="80"/>
    </location>
</feature>
<protein>
    <submittedName>
        <fullName evidence="2">Uncharacterized protein</fullName>
    </submittedName>
</protein>
<organism evidence="2 3">
    <name type="scientific">Erpetoichthys calabaricus</name>
    <name type="common">Rope fish</name>
    <name type="synonym">Calamoichthys calabaricus</name>
    <dbReference type="NCBI Taxonomy" id="27687"/>
    <lineage>
        <taxon>Eukaryota</taxon>
        <taxon>Metazoa</taxon>
        <taxon>Chordata</taxon>
        <taxon>Craniata</taxon>
        <taxon>Vertebrata</taxon>
        <taxon>Euteleostomi</taxon>
        <taxon>Actinopterygii</taxon>
        <taxon>Polypteriformes</taxon>
        <taxon>Polypteridae</taxon>
        <taxon>Erpetoichthys</taxon>
    </lineage>
</organism>
<reference evidence="2" key="1">
    <citation type="submission" date="2021-06" db="EMBL/GenBank/DDBJ databases">
        <authorList>
            <consortium name="Wellcome Sanger Institute Data Sharing"/>
        </authorList>
    </citation>
    <scope>NUCLEOTIDE SEQUENCE [LARGE SCALE GENOMIC DNA]</scope>
</reference>
<proteinExistence type="predicted"/>
<feature type="compositionally biased region" description="Polar residues" evidence="1">
    <location>
        <begin position="26"/>
        <end position="37"/>
    </location>
</feature>